<dbReference type="Pfam" id="PF01266">
    <property type="entry name" value="DAO"/>
    <property type="match status" value="1"/>
</dbReference>
<comment type="caution">
    <text evidence="3">The sequence shown here is derived from an EMBL/GenBank/DDBJ whole genome shotgun (WGS) entry which is preliminary data.</text>
</comment>
<dbReference type="SUPFAM" id="SSF51905">
    <property type="entry name" value="FAD/NAD(P)-binding domain"/>
    <property type="match status" value="1"/>
</dbReference>
<evidence type="ECO:0000259" key="2">
    <source>
        <dbReference type="Pfam" id="PF01266"/>
    </source>
</evidence>
<reference evidence="4" key="1">
    <citation type="submission" date="2023-07" db="EMBL/GenBank/DDBJ databases">
        <title>30 novel species of actinomycetes from the DSMZ collection.</title>
        <authorList>
            <person name="Nouioui I."/>
        </authorList>
    </citation>
    <scope>NUCLEOTIDE SEQUENCE [LARGE SCALE GENOMIC DNA]</scope>
    <source>
        <strain evidence="4">DSM 41640</strain>
    </source>
</reference>
<dbReference type="EMBL" id="JAVREZ010000010">
    <property type="protein sequence ID" value="MDT0483929.1"/>
    <property type="molecule type" value="Genomic_DNA"/>
</dbReference>
<evidence type="ECO:0000313" key="3">
    <source>
        <dbReference type="EMBL" id="MDT0483929.1"/>
    </source>
</evidence>
<sequence>MTSPDSEHTLTTDVLVVGGGPAGTWAAIKAAQAGAEVVLTDKGYTGASGATAAVGTGIWFVDDFPERREAAMAGREGLGGLPRRPGLDDARPRRGLYPHGRTRPGTALPVPRRRPWAPDPQ</sequence>
<dbReference type="InterPro" id="IPR006076">
    <property type="entry name" value="FAD-dep_OxRdtase"/>
</dbReference>
<gene>
    <name evidence="3" type="ORF">RNB18_27610</name>
</gene>
<dbReference type="InterPro" id="IPR036188">
    <property type="entry name" value="FAD/NAD-bd_sf"/>
</dbReference>
<keyword evidence="3" id="KW-0560">Oxidoreductase</keyword>
<accession>A0ABU2VEU2</accession>
<dbReference type="Gene3D" id="3.50.50.60">
    <property type="entry name" value="FAD/NAD(P)-binding domain"/>
    <property type="match status" value="1"/>
</dbReference>
<keyword evidence="4" id="KW-1185">Reference proteome</keyword>
<dbReference type="RefSeq" id="WP_311716802.1">
    <property type="nucleotide sequence ID" value="NZ_JAVREZ010000010.1"/>
</dbReference>
<protein>
    <submittedName>
        <fullName evidence="3">FAD-dependent oxidoreductase</fullName>
        <ecNumber evidence="3">1.-.-.-</ecNumber>
    </submittedName>
</protein>
<feature type="domain" description="FAD dependent oxidoreductase" evidence="2">
    <location>
        <begin position="13"/>
        <end position="102"/>
    </location>
</feature>
<evidence type="ECO:0000256" key="1">
    <source>
        <dbReference type="SAM" id="MobiDB-lite"/>
    </source>
</evidence>
<dbReference type="GO" id="GO:0016491">
    <property type="term" value="F:oxidoreductase activity"/>
    <property type="evidence" value="ECO:0007669"/>
    <property type="project" value="UniProtKB-KW"/>
</dbReference>
<organism evidence="3 4">
    <name type="scientific">Streptomyces doebereineriae</name>
    <dbReference type="NCBI Taxonomy" id="3075528"/>
    <lineage>
        <taxon>Bacteria</taxon>
        <taxon>Bacillati</taxon>
        <taxon>Actinomycetota</taxon>
        <taxon>Actinomycetes</taxon>
        <taxon>Kitasatosporales</taxon>
        <taxon>Streptomycetaceae</taxon>
        <taxon>Streptomyces</taxon>
    </lineage>
</organism>
<feature type="region of interest" description="Disordered" evidence="1">
    <location>
        <begin position="71"/>
        <end position="121"/>
    </location>
</feature>
<proteinExistence type="predicted"/>
<evidence type="ECO:0000313" key="4">
    <source>
        <dbReference type="Proteomes" id="UP001183824"/>
    </source>
</evidence>
<name>A0ABU2VEU2_9ACTN</name>
<dbReference type="Proteomes" id="UP001183824">
    <property type="component" value="Unassembled WGS sequence"/>
</dbReference>
<feature type="compositionally biased region" description="Basic residues" evidence="1">
    <location>
        <begin position="93"/>
        <end position="102"/>
    </location>
</feature>
<dbReference type="EC" id="1.-.-.-" evidence="3"/>